<organism evidence="1 2">
    <name type="scientific">Leptospira ryugenii</name>
    <dbReference type="NCBI Taxonomy" id="1917863"/>
    <lineage>
        <taxon>Bacteria</taxon>
        <taxon>Pseudomonadati</taxon>
        <taxon>Spirochaetota</taxon>
        <taxon>Spirochaetia</taxon>
        <taxon>Leptospirales</taxon>
        <taxon>Leptospiraceae</taxon>
        <taxon>Leptospira</taxon>
    </lineage>
</organism>
<protein>
    <submittedName>
        <fullName evidence="1">Uncharacterized protein</fullName>
    </submittedName>
</protein>
<reference evidence="1 2" key="1">
    <citation type="submission" date="2018-02" db="EMBL/GenBank/DDBJ databases">
        <title>Novel Leptospira species isolated from soil and water in Japan.</title>
        <authorList>
            <person name="Nakao R."/>
            <person name="Masuzawa T."/>
        </authorList>
    </citation>
    <scope>NUCLEOTIDE SEQUENCE [LARGE SCALE GENOMIC DNA]</scope>
    <source>
        <strain evidence="1 2">YH101</strain>
    </source>
</reference>
<keyword evidence="2" id="KW-1185">Reference proteome</keyword>
<proteinExistence type="predicted"/>
<dbReference type="AlphaFoldDB" id="A0A2P2E2A0"/>
<evidence type="ECO:0000313" key="2">
    <source>
        <dbReference type="Proteomes" id="UP000245133"/>
    </source>
</evidence>
<accession>A0A2P2E2A0</accession>
<dbReference type="EMBL" id="BFBB01000008">
    <property type="protein sequence ID" value="GBF50964.1"/>
    <property type="molecule type" value="Genomic_DNA"/>
</dbReference>
<evidence type="ECO:0000313" key="1">
    <source>
        <dbReference type="EMBL" id="GBF50964.1"/>
    </source>
</evidence>
<gene>
    <name evidence="1" type="ORF">LPTSP4_24950</name>
</gene>
<comment type="caution">
    <text evidence="1">The sequence shown here is derived from an EMBL/GenBank/DDBJ whole genome shotgun (WGS) entry which is preliminary data.</text>
</comment>
<dbReference type="Proteomes" id="UP000245133">
    <property type="component" value="Unassembled WGS sequence"/>
</dbReference>
<name>A0A2P2E2A0_9LEPT</name>
<dbReference type="RefSeq" id="WP_167837003.1">
    <property type="nucleotide sequence ID" value="NZ_BFBB01000008.1"/>
</dbReference>
<sequence length="105" mass="11635">MPVIVIVEKLVSVVKPPGRLGEIVKFTEERFCALTLQNNAGIFVPTLNTSEVGVDEFEHVTGKFAFVEDEDDPLPESNATRNVVELSLSEFELEQSEESIVKISI</sequence>